<dbReference type="InterPro" id="IPR039935">
    <property type="entry name" value="YML079W-like"/>
</dbReference>
<dbReference type="InterPro" id="IPR011051">
    <property type="entry name" value="RmlC_Cupin_sf"/>
</dbReference>
<dbReference type="OrthoDB" id="9798288at2"/>
<keyword evidence="2" id="KW-1185">Reference proteome</keyword>
<gene>
    <name evidence="1" type="ORF">BW732_02680</name>
</gene>
<dbReference type="InterPro" id="IPR009327">
    <property type="entry name" value="Cupin_DUF985"/>
</dbReference>
<dbReference type="Proteomes" id="UP000188246">
    <property type="component" value="Chromosome"/>
</dbReference>
<dbReference type="RefSeq" id="WP_077275340.1">
    <property type="nucleotide sequence ID" value="NZ_CP019609.1"/>
</dbReference>
<sequence>MKSKDEWIKQLDLEPHPEGGYYRRTEESQNRYQLANQKNRALYTSIYFLLTPDSPSHFHRLIADEVWYFHEGETLTVHCIYPNGEYAAVSLGKQPGDRLHFVVPAGTIFGSTVVNDYALVSCAVIPGFDFQDFELFTQSELLTDYPEHESIIKKLAYKKLPEIM</sequence>
<dbReference type="AlphaFoldDB" id="A0A1Q2D4Q2"/>
<dbReference type="InterPro" id="IPR014710">
    <property type="entry name" value="RmlC-like_jellyroll"/>
</dbReference>
<dbReference type="PANTHER" id="PTHR33387">
    <property type="entry name" value="RMLC-LIKE JELLY ROLL FOLD PROTEIN"/>
    <property type="match status" value="1"/>
</dbReference>
<dbReference type="KEGG" id="vpi:BW732_02680"/>
<evidence type="ECO:0000313" key="1">
    <source>
        <dbReference type="EMBL" id="AQP53245.1"/>
    </source>
</evidence>
<reference evidence="1 2" key="1">
    <citation type="journal article" date="2010" name="Int. J. Syst. Evol. Microbiol.">
        <title>Vagococcus penaei sp. nov., isolated from spoilage microbiota of cooked shrimp (Penaeus vannamei).</title>
        <authorList>
            <person name="Jaffres E."/>
            <person name="Prevost H."/>
            <person name="Rossero A."/>
            <person name="Joffraud J.J."/>
            <person name="Dousset X."/>
        </authorList>
    </citation>
    <scope>NUCLEOTIDE SEQUENCE [LARGE SCALE GENOMIC DNA]</scope>
    <source>
        <strain evidence="1 2">CD276</strain>
    </source>
</reference>
<protein>
    <submittedName>
        <fullName evidence="1">Cupin</fullName>
    </submittedName>
</protein>
<accession>A0A1Q2D4Q2</accession>
<evidence type="ECO:0000313" key="2">
    <source>
        <dbReference type="Proteomes" id="UP000188246"/>
    </source>
</evidence>
<name>A0A1Q2D4Q2_9ENTE</name>
<dbReference type="Gene3D" id="2.60.120.10">
    <property type="entry name" value="Jelly Rolls"/>
    <property type="match status" value="1"/>
</dbReference>
<dbReference type="SUPFAM" id="SSF51182">
    <property type="entry name" value="RmlC-like cupins"/>
    <property type="match status" value="1"/>
</dbReference>
<dbReference type="Pfam" id="PF06172">
    <property type="entry name" value="Cupin_5"/>
    <property type="match status" value="1"/>
</dbReference>
<dbReference type="PANTHER" id="PTHR33387:SF3">
    <property type="entry name" value="DUF985 DOMAIN-CONTAINING PROTEIN"/>
    <property type="match status" value="1"/>
</dbReference>
<organism evidence="1 2">
    <name type="scientific">Vagococcus penaei</name>
    <dbReference type="NCBI Taxonomy" id="633807"/>
    <lineage>
        <taxon>Bacteria</taxon>
        <taxon>Bacillati</taxon>
        <taxon>Bacillota</taxon>
        <taxon>Bacilli</taxon>
        <taxon>Lactobacillales</taxon>
        <taxon>Enterococcaceae</taxon>
        <taxon>Vagococcus</taxon>
    </lineage>
</organism>
<proteinExistence type="predicted"/>
<dbReference type="EMBL" id="CP019609">
    <property type="protein sequence ID" value="AQP53245.1"/>
    <property type="molecule type" value="Genomic_DNA"/>
</dbReference>
<dbReference type="CDD" id="cd06121">
    <property type="entry name" value="cupin_YML079wp"/>
    <property type="match status" value="1"/>
</dbReference>